<dbReference type="EMBL" id="JBBNAG010000004">
    <property type="protein sequence ID" value="KAK9140629.1"/>
    <property type="molecule type" value="Genomic_DNA"/>
</dbReference>
<evidence type="ECO:0000256" key="1">
    <source>
        <dbReference type="SAM" id="MobiDB-lite"/>
    </source>
</evidence>
<keyword evidence="3" id="KW-1185">Reference proteome</keyword>
<feature type="compositionally biased region" description="Low complexity" evidence="1">
    <location>
        <begin position="1"/>
        <end position="16"/>
    </location>
</feature>
<comment type="caution">
    <text evidence="2">The sequence shown here is derived from an EMBL/GenBank/DDBJ whole genome shotgun (WGS) entry which is preliminary data.</text>
</comment>
<evidence type="ECO:0000313" key="2">
    <source>
        <dbReference type="EMBL" id="KAK9140629.1"/>
    </source>
</evidence>
<feature type="region of interest" description="Disordered" evidence="1">
    <location>
        <begin position="1"/>
        <end position="22"/>
    </location>
</feature>
<feature type="region of interest" description="Disordered" evidence="1">
    <location>
        <begin position="206"/>
        <end position="284"/>
    </location>
</feature>
<sequence>MEELGSNNESNSENGSDPIASKDVEVTQGSSRFQFVTSGVTSNLNKRKKCTSDGGLTDYMISAAQILGFELSKASNDIGATINADTDMRHLVVAAMEEVPEVSDVEKTMYNAKIMGCPELSIMQGFISSYLVAENVLRDMKVLFERQEGKGEAIGFCVTSLIPFSLYSAFSKGVICVPTVLLPETGNAENIFSAFLVLGGEGAEGELRQRGERTRDGRSWPERGGDGLKENERLLTTSGGEGGEGVDGVDGAGSSGAAEEKEERELTSNGAMSNEQRWRRRRVS</sequence>
<organism evidence="2 3">
    <name type="scientific">Stephania cephalantha</name>
    <dbReference type="NCBI Taxonomy" id="152367"/>
    <lineage>
        <taxon>Eukaryota</taxon>
        <taxon>Viridiplantae</taxon>
        <taxon>Streptophyta</taxon>
        <taxon>Embryophyta</taxon>
        <taxon>Tracheophyta</taxon>
        <taxon>Spermatophyta</taxon>
        <taxon>Magnoliopsida</taxon>
        <taxon>Ranunculales</taxon>
        <taxon>Menispermaceae</taxon>
        <taxon>Menispermoideae</taxon>
        <taxon>Cissampelideae</taxon>
        <taxon>Stephania</taxon>
    </lineage>
</organism>
<dbReference type="Proteomes" id="UP001419268">
    <property type="component" value="Unassembled WGS sequence"/>
</dbReference>
<dbReference type="AlphaFoldDB" id="A0AAP0JVK5"/>
<reference evidence="2 3" key="1">
    <citation type="submission" date="2024-01" db="EMBL/GenBank/DDBJ databases">
        <title>Genome assemblies of Stephania.</title>
        <authorList>
            <person name="Yang L."/>
        </authorList>
    </citation>
    <scope>NUCLEOTIDE SEQUENCE [LARGE SCALE GENOMIC DNA]</scope>
    <source>
        <strain evidence="2">JXDWG</strain>
        <tissue evidence="2">Leaf</tissue>
    </source>
</reference>
<gene>
    <name evidence="2" type="ORF">Scep_010310</name>
</gene>
<protein>
    <submittedName>
        <fullName evidence="2">Uncharacterized protein</fullName>
    </submittedName>
</protein>
<evidence type="ECO:0000313" key="3">
    <source>
        <dbReference type="Proteomes" id="UP001419268"/>
    </source>
</evidence>
<name>A0AAP0JVK5_9MAGN</name>
<accession>A0AAP0JVK5</accession>
<proteinExistence type="predicted"/>
<feature type="compositionally biased region" description="Gly residues" evidence="1">
    <location>
        <begin position="239"/>
        <end position="254"/>
    </location>
</feature>
<feature type="compositionally biased region" description="Basic and acidic residues" evidence="1">
    <location>
        <begin position="206"/>
        <end position="233"/>
    </location>
</feature>